<reference evidence="1" key="1">
    <citation type="journal article" date="2015" name="Proc. Natl. Acad. Sci. U.S.A.">
        <title>Networks of energetic and metabolic interactions define dynamics in microbial communities.</title>
        <authorList>
            <person name="Embree M."/>
            <person name="Liu J.K."/>
            <person name="Al-Bassam M.M."/>
            <person name="Zengler K."/>
        </authorList>
    </citation>
    <scope>NUCLEOTIDE SEQUENCE</scope>
</reference>
<accession>A0A0W8F0L7</accession>
<protein>
    <submittedName>
        <fullName evidence="1">Uncharacterized protein</fullName>
    </submittedName>
</protein>
<dbReference type="EMBL" id="LNQE01001661">
    <property type="protein sequence ID" value="KUG14424.1"/>
    <property type="molecule type" value="Genomic_DNA"/>
</dbReference>
<proteinExistence type="predicted"/>
<evidence type="ECO:0000313" key="1">
    <source>
        <dbReference type="EMBL" id="KUG14424.1"/>
    </source>
</evidence>
<comment type="caution">
    <text evidence="1">The sequence shown here is derived from an EMBL/GenBank/DDBJ whole genome shotgun (WGS) entry which is preliminary data.</text>
</comment>
<organism evidence="1">
    <name type="scientific">hydrocarbon metagenome</name>
    <dbReference type="NCBI Taxonomy" id="938273"/>
    <lineage>
        <taxon>unclassified sequences</taxon>
        <taxon>metagenomes</taxon>
        <taxon>ecological metagenomes</taxon>
    </lineage>
</organism>
<sequence>MEIRSPGASGHLVELLHREPRDAHGEGVKDHLGGREVYPGTKCRRGDDRFQFSPKKLPFHLAPLLRGETGVVGSILRAECLGDDMAPCPGMGEDDALAMEPPGRDMGVLLLAELLDGRDLLLVLEEHQVSLERDRAVVIPDEGGPELLCEELRHADSCREVEELGFWRYVLEPCDQPVEPMAAVRVFEHLDLIDHHGPDLVELGAGPDQVIGPFVGPHDNRRPGVPVPDRAVLGEVDPALPYHDPHIGNPAVPLLEPLVLLDGQRHKRDEEEELAPPFDQVLYPCHLTDEGLPARSR</sequence>
<gene>
    <name evidence="1" type="ORF">ASZ90_015933</name>
</gene>
<name>A0A0W8F0L7_9ZZZZ</name>
<dbReference type="AlphaFoldDB" id="A0A0W8F0L7"/>